<dbReference type="SUPFAM" id="SSF56112">
    <property type="entry name" value="Protein kinase-like (PK-like)"/>
    <property type="match status" value="1"/>
</dbReference>
<protein>
    <submittedName>
        <fullName evidence="8">Serine/threonine protein kinase</fullName>
    </submittedName>
</protein>
<dbReference type="CDD" id="cd14014">
    <property type="entry name" value="STKc_PknB_like"/>
    <property type="match status" value="1"/>
</dbReference>
<evidence type="ECO:0000256" key="3">
    <source>
        <dbReference type="ARBA" id="ARBA00022777"/>
    </source>
</evidence>
<proteinExistence type="predicted"/>
<feature type="region of interest" description="Disordered" evidence="6">
    <location>
        <begin position="294"/>
        <end position="336"/>
    </location>
</feature>
<evidence type="ECO:0000256" key="5">
    <source>
        <dbReference type="PROSITE-ProRule" id="PRU10141"/>
    </source>
</evidence>
<evidence type="ECO:0000313" key="8">
    <source>
        <dbReference type="EMBL" id="MBE1458898.1"/>
    </source>
</evidence>
<dbReference type="PANTHER" id="PTHR43289">
    <property type="entry name" value="MITOGEN-ACTIVATED PROTEIN KINASE KINASE KINASE 20-RELATED"/>
    <property type="match status" value="1"/>
</dbReference>
<dbReference type="InterPro" id="IPR017441">
    <property type="entry name" value="Protein_kinase_ATP_BS"/>
</dbReference>
<evidence type="ECO:0000313" key="9">
    <source>
        <dbReference type="Proteomes" id="UP000598217"/>
    </source>
</evidence>
<feature type="compositionally biased region" description="Low complexity" evidence="6">
    <location>
        <begin position="321"/>
        <end position="336"/>
    </location>
</feature>
<keyword evidence="4 5" id="KW-0067">ATP-binding</keyword>
<gene>
    <name evidence="8" type="ORF">H4W79_003112</name>
</gene>
<reference evidence="8 9" key="1">
    <citation type="submission" date="2020-10" db="EMBL/GenBank/DDBJ databases">
        <title>Sequencing the genomes of 1000 actinobacteria strains.</title>
        <authorList>
            <person name="Klenk H.-P."/>
        </authorList>
    </citation>
    <scope>NUCLEOTIDE SEQUENCE [LARGE SCALE GENOMIC DNA]</scope>
    <source>
        <strain evidence="8 9">DSM 45157</strain>
    </source>
</reference>
<keyword evidence="1" id="KW-0808">Transferase</keyword>
<dbReference type="Proteomes" id="UP000598217">
    <property type="component" value="Unassembled WGS sequence"/>
</dbReference>
<feature type="binding site" evidence="5">
    <location>
        <position position="43"/>
    </location>
    <ligand>
        <name>ATP</name>
        <dbReference type="ChEBI" id="CHEBI:30616"/>
    </ligand>
</feature>
<evidence type="ECO:0000256" key="6">
    <source>
        <dbReference type="SAM" id="MobiDB-lite"/>
    </source>
</evidence>
<name>A0ABR9HIP4_9ACTN</name>
<feature type="domain" description="Protein kinase" evidence="7">
    <location>
        <begin position="15"/>
        <end position="272"/>
    </location>
</feature>
<dbReference type="Pfam" id="PF00069">
    <property type="entry name" value="Pkinase"/>
    <property type="match status" value="1"/>
</dbReference>
<organism evidence="8 9">
    <name type="scientific">Nocardiopsis terrae</name>
    <dbReference type="NCBI Taxonomy" id="372655"/>
    <lineage>
        <taxon>Bacteria</taxon>
        <taxon>Bacillati</taxon>
        <taxon>Actinomycetota</taxon>
        <taxon>Actinomycetes</taxon>
        <taxon>Streptosporangiales</taxon>
        <taxon>Nocardiopsidaceae</taxon>
        <taxon>Nocardiopsis</taxon>
    </lineage>
</organism>
<dbReference type="PROSITE" id="PS00107">
    <property type="entry name" value="PROTEIN_KINASE_ATP"/>
    <property type="match status" value="1"/>
</dbReference>
<dbReference type="PROSITE" id="PS50011">
    <property type="entry name" value="PROTEIN_KINASE_DOM"/>
    <property type="match status" value="1"/>
</dbReference>
<dbReference type="PROSITE" id="PS00108">
    <property type="entry name" value="PROTEIN_KINASE_ST"/>
    <property type="match status" value="1"/>
</dbReference>
<keyword evidence="2 5" id="KW-0547">Nucleotide-binding</keyword>
<comment type="caution">
    <text evidence="8">The sequence shown here is derived from an EMBL/GenBank/DDBJ whole genome shotgun (WGS) entry which is preliminary data.</text>
</comment>
<dbReference type="InterPro" id="IPR008271">
    <property type="entry name" value="Ser/Thr_kinase_AS"/>
</dbReference>
<keyword evidence="8" id="KW-0723">Serine/threonine-protein kinase</keyword>
<accession>A0ABR9HIP4</accession>
<keyword evidence="9" id="KW-1185">Reference proteome</keyword>
<dbReference type="InterPro" id="IPR000719">
    <property type="entry name" value="Prot_kinase_dom"/>
</dbReference>
<dbReference type="EMBL" id="JADBDY010000001">
    <property type="protein sequence ID" value="MBE1458898.1"/>
    <property type="molecule type" value="Genomic_DNA"/>
</dbReference>
<dbReference type="Gene3D" id="3.30.200.20">
    <property type="entry name" value="Phosphorylase Kinase, domain 1"/>
    <property type="match status" value="1"/>
</dbReference>
<sequence length="351" mass="36432">MQPLTPADPRVLGGIEILGRLGRGGMGVVYAGRTDDDTLVAVKTLHVGGLEQSDLRERFEREAIALGMVQGPGVAALVESGQEADETPWLALEYVPGLDLATYLKRHDPLDAVTGTALGLVLANALTDIHTAGLLHRDLKPANVMLGPDGPKVVDFGLVAIGGAGGDLTHTNIRLGTPRFMAPEQFTAPTSVGAAADVYALGALLVYATSGQYPYEGATPDALGFAAVNPDIAPNLTGVPAGLVPLVTALMAVKPQDRPGLADVRAQLTERLAAEGLSPAAARAHLTERTYVPGTGITDEVPPAKRHAPVTRVETVDHSRTAGTGARTGKRGGLAARTAERLRKVYARPAA</sequence>
<evidence type="ECO:0000256" key="1">
    <source>
        <dbReference type="ARBA" id="ARBA00022679"/>
    </source>
</evidence>
<dbReference type="SMART" id="SM00220">
    <property type="entry name" value="S_TKc"/>
    <property type="match status" value="1"/>
</dbReference>
<keyword evidence="3 8" id="KW-0418">Kinase</keyword>
<dbReference type="InterPro" id="IPR011009">
    <property type="entry name" value="Kinase-like_dom_sf"/>
</dbReference>
<dbReference type="GO" id="GO:0004674">
    <property type="term" value="F:protein serine/threonine kinase activity"/>
    <property type="evidence" value="ECO:0007669"/>
    <property type="project" value="UniProtKB-KW"/>
</dbReference>
<evidence type="ECO:0000256" key="4">
    <source>
        <dbReference type="ARBA" id="ARBA00022840"/>
    </source>
</evidence>
<evidence type="ECO:0000259" key="7">
    <source>
        <dbReference type="PROSITE" id="PS50011"/>
    </source>
</evidence>
<evidence type="ECO:0000256" key="2">
    <source>
        <dbReference type="ARBA" id="ARBA00022741"/>
    </source>
</evidence>
<dbReference type="Gene3D" id="1.10.510.10">
    <property type="entry name" value="Transferase(Phosphotransferase) domain 1"/>
    <property type="match status" value="1"/>
</dbReference>
<dbReference type="RefSeq" id="WP_191271859.1">
    <property type="nucleotide sequence ID" value="NZ_BMXJ01000005.1"/>
</dbReference>
<dbReference type="PANTHER" id="PTHR43289:SF34">
    <property type="entry name" value="SERINE_THREONINE-PROTEIN KINASE YBDM-RELATED"/>
    <property type="match status" value="1"/>
</dbReference>